<dbReference type="EMBL" id="HACG01006636">
    <property type="protein sequence ID" value="CEK53501.1"/>
    <property type="molecule type" value="Transcribed_RNA"/>
</dbReference>
<reference evidence="1" key="1">
    <citation type="submission" date="2014-12" db="EMBL/GenBank/DDBJ databases">
        <title>Insight into the proteome of Arion vulgaris.</title>
        <authorList>
            <person name="Aradska J."/>
            <person name="Bulat T."/>
            <person name="Smidak R."/>
            <person name="Sarate P."/>
            <person name="Gangsoo J."/>
            <person name="Sialana F."/>
            <person name="Bilban M."/>
            <person name="Lubec G."/>
        </authorList>
    </citation>
    <scope>NUCLEOTIDE SEQUENCE</scope>
    <source>
        <tissue evidence="1">Skin</tissue>
    </source>
</reference>
<organism evidence="1">
    <name type="scientific">Arion vulgaris</name>
    <dbReference type="NCBI Taxonomy" id="1028688"/>
    <lineage>
        <taxon>Eukaryota</taxon>
        <taxon>Metazoa</taxon>
        <taxon>Spiralia</taxon>
        <taxon>Lophotrochozoa</taxon>
        <taxon>Mollusca</taxon>
        <taxon>Gastropoda</taxon>
        <taxon>Heterobranchia</taxon>
        <taxon>Euthyneura</taxon>
        <taxon>Panpulmonata</taxon>
        <taxon>Eupulmonata</taxon>
        <taxon>Stylommatophora</taxon>
        <taxon>Helicina</taxon>
        <taxon>Arionoidea</taxon>
        <taxon>Arionidae</taxon>
        <taxon>Arion</taxon>
    </lineage>
</organism>
<sequence>MVTDTMEILAVLLKDDYNLALFQHMHIVSCNILRAHTENESDSSVCGTD</sequence>
<dbReference type="AlphaFoldDB" id="A0A0B6YCF7"/>
<name>A0A0B6YCF7_9EUPU</name>
<proteinExistence type="predicted"/>
<evidence type="ECO:0000313" key="1">
    <source>
        <dbReference type="EMBL" id="CEK53501.1"/>
    </source>
</evidence>
<gene>
    <name evidence="1" type="primary">ORF20505</name>
</gene>
<accession>A0A0B6YCF7</accession>
<protein>
    <submittedName>
        <fullName evidence="1">Uncharacterized protein</fullName>
    </submittedName>
</protein>